<gene>
    <name evidence="1" type="ORF">FAGAP_7529</name>
</gene>
<sequence>MREPSDADFAACRSTRSAQVYCPSFNFGAGPDADIYSIAPRLRAHGLRPLTAYHGENPPVQLRTPARQGEHARVTRWAESMIAEVLSFCFPNVETKAEQELSRTSEVLRGIGRYLVSHYIVRENESMLRRASRTTFVLKGKVNATFSLFQGRKCVASVSNGQEQQPGNSSELFALDPGETAHVIHIAENHLGVVNLVVADLDHVFQAEQVAGIWWRAIYIPCGRCLIMTTHDGIKLRSLSPVSPCAFCTSLRGPSYHQIAWPFPTHHIAIRWVGEPRSYPARMAPVILRGSFMILTRSPWAPYSRTADDAAWIYTPLDDNETITEIWWGSIGGNGDAMGLRTSKGREVFLGFVGAIPDLDWELASTPAMNNYRFYYDSMSSMGVGGLAFEDSSPVTQGVQPFDPTTIVPPMPDFRYFCQIPDMLGISGLLLTYTNGHKEALGEVRLNCLELPIHVGKQDRIWLRFEHDPTGIIDEHPRLVEISFSGLNPLYAMEQILQSPV</sequence>
<proteinExistence type="predicted"/>
<protein>
    <submittedName>
        <fullName evidence="1">Uncharacterized protein</fullName>
    </submittedName>
</protein>
<dbReference type="OrthoDB" id="5153231at2759"/>
<reference evidence="1" key="1">
    <citation type="submission" date="2020-01" db="EMBL/GenBank/DDBJ databases">
        <title>Identification and distribution of gene clusters putatively required for synthesis of sphingolipid metabolism inhibitors in phylogenetically diverse species of the filamentous fungus Fusarium.</title>
        <authorList>
            <person name="Kim H.-S."/>
            <person name="Busman M."/>
            <person name="Brown D.W."/>
            <person name="Divon H."/>
            <person name="Uhlig S."/>
            <person name="Proctor R.H."/>
        </authorList>
    </citation>
    <scope>NUCLEOTIDE SEQUENCE</scope>
    <source>
        <strain evidence="1">NRRL 31653</strain>
    </source>
</reference>
<comment type="caution">
    <text evidence="1">The sequence shown here is derived from an EMBL/GenBank/DDBJ whole genome shotgun (WGS) entry which is preliminary data.</text>
</comment>
<dbReference type="Proteomes" id="UP000737391">
    <property type="component" value="Unassembled WGS sequence"/>
</dbReference>
<evidence type="ECO:0000313" key="2">
    <source>
        <dbReference type="Proteomes" id="UP000737391"/>
    </source>
</evidence>
<organism evidence="1 2">
    <name type="scientific">Fusarium agapanthi</name>
    <dbReference type="NCBI Taxonomy" id="1803897"/>
    <lineage>
        <taxon>Eukaryota</taxon>
        <taxon>Fungi</taxon>
        <taxon>Dikarya</taxon>
        <taxon>Ascomycota</taxon>
        <taxon>Pezizomycotina</taxon>
        <taxon>Sordariomycetes</taxon>
        <taxon>Hypocreomycetidae</taxon>
        <taxon>Hypocreales</taxon>
        <taxon>Nectriaceae</taxon>
        <taxon>Fusarium</taxon>
        <taxon>Fusarium fujikuroi species complex</taxon>
    </lineage>
</organism>
<dbReference type="EMBL" id="LUFC02000552">
    <property type="protein sequence ID" value="KAF4496317.1"/>
    <property type="molecule type" value="Genomic_DNA"/>
</dbReference>
<keyword evidence="2" id="KW-1185">Reference proteome</keyword>
<accession>A0A9P5B5L1</accession>
<name>A0A9P5B5L1_9HYPO</name>
<dbReference type="AlphaFoldDB" id="A0A9P5B5L1"/>
<evidence type="ECO:0000313" key="1">
    <source>
        <dbReference type="EMBL" id="KAF4496317.1"/>
    </source>
</evidence>